<dbReference type="AlphaFoldDB" id="A0A840PF45"/>
<dbReference type="NCBIfam" id="TIGR03967">
    <property type="entry name" value="mycofact_MftB"/>
    <property type="match status" value="1"/>
</dbReference>
<proteinExistence type="predicted"/>
<sequence>MPSSTPSAARGTPGTPDAAGTADAGGAAFDPGRPYRLSRSVALRPEPFGALAYHFGNRRLSFLKAPELVELVRELERYPSAGDALAGVPGTRRGAFLRALASLAAAGMIVPR</sequence>
<accession>A0A840PF45</accession>
<evidence type="ECO:0000313" key="2">
    <source>
        <dbReference type="EMBL" id="MBB5137792.1"/>
    </source>
</evidence>
<protein>
    <submittedName>
        <fullName evidence="2">Putative mycofactocin binding protein MftB</fullName>
    </submittedName>
</protein>
<dbReference type="Pfam" id="PF26520">
    <property type="entry name" value="MftB_chaperone"/>
    <property type="match status" value="1"/>
</dbReference>
<keyword evidence="3" id="KW-1185">Reference proteome</keyword>
<dbReference type="RefSeq" id="WP_185054687.1">
    <property type="nucleotide sequence ID" value="NZ_BAABIX010000002.1"/>
</dbReference>
<feature type="region of interest" description="Disordered" evidence="1">
    <location>
        <begin position="1"/>
        <end position="31"/>
    </location>
</feature>
<evidence type="ECO:0000256" key="1">
    <source>
        <dbReference type="SAM" id="MobiDB-lite"/>
    </source>
</evidence>
<gene>
    <name evidence="2" type="ORF">HNP84_007545</name>
</gene>
<name>A0A840PF45_9ACTN</name>
<feature type="compositionally biased region" description="Low complexity" evidence="1">
    <location>
        <begin position="8"/>
        <end position="31"/>
    </location>
</feature>
<reference evidence="2 3" key="1">
    <citation type="submission" date="2020-08" db="EMBL/GenBank/DDBJ databases">
        <title>Genomic Encyclopedia of Type Strains, Phase IV (KMG-IV): sequencing the most valuable type-strain genomes for metagenomic binning, comparative biology and taxonomic classification.</title>
        <authorList>
            <person name="Goeker M."/>
        </authorList>
    </citation>
    <scope>NUCLEOTIDE SEQUENCE [LARGE SCALE GENOMIC DNA]</scope>
    <source>
        <strain evidence="2 3">DSM 45615</strain>
    </source>
</reference>
<dbReference type="InterPro" id="IPR023850">
    <property type="entry name" value="MftB"/>
</dbReference>
<dbReference type="Proteomes" id="UP000578449">
    <property type="component" value="Unassembled WGS sequence"/>
</dbReference>
<evidence type="ECO:0000313" key="3">
    <source>
        <dbReference type="Proteomes" id="UP000578449"/>
    </source>
</evidence>
<organism evidence="2 3">
    <name type="scientific">Thermocatellispora tengchongensis</name>
    <dbReference type="NCBI Taxonomy" id="1073253"/>
    <lineage>
        <taxon>Bacteria</taxon>
        <taxon>Bacillati</taxon>
        <taxon>Actinomycetota</taxon>
        <taxon>Actinomycetes</taxon>
        <taxon>Streptosporangiales</taxon>
        <taxon>Streptosporangiaceae</taxon>
        <taxon>Thermocatellispora</taxon>
    </lineage>
</organism>
<comment type="caution">
    <text evidence="2">The sequence shown here is derived from an EMBL/GenBank/DDBJ whole genome shotgun (WGS) entry which is preliminary data.</text>
</comment>
<dbReference type="EMBL" id="JACHGN010000020">
    <property type="protein sequence ID" value="MBB5137792.1"/>
    <property type="molecule type" value="Genomic_DNA"/>
</dbReference>